<comment type="caution">
    <text evidence="7">The sequence shown here is derived from an EMBL/GenBank/DDBJ whole genome shotgun (WGS) entry which is preliminary data.</text>
</comment>
<keyword evidence="5" id="KW-0998">Cell outer membrane</keyword>
<reference evidence="7 8" key="1">
    <citation type="submission" date="2017-09" db="EMBL/GenBank/DDBJ databases">
        <title>Reassesment of A. cryaerophilus.</title>
        <authorList>
            <person name="Perez-Cataluna A."/>
            <person name="Collado L."/>
            <person name="Salgado O."/>
            <person name="Lefinanco V."/>
            <person name="Figueras M.J."/>
        </authorList>
    </citation>
    <scope>NUCLEOTIDE SEQUENCE [LARGE SCALE GENOMIC DNA]</scope>
    <source>
        <strain evidence="7 8">LMG 9861</strain>
    </source>
</reference>
<evidence type="ECO:0000256" key="1">
    <source>
        <dbReference type="ARBA" id="ARBA00004442"/>
    </source>
</evidence>
<evidence type="ECO:0000313" key="8">
    <source>
        <dbReference type="Proteomes" id="UP000239065"/>
    </source>
</evidence>
<evidence type="ECO:0000256" key="2">
    <source>
        <dbReference type="ARBA" id="ARBA00008728"/>
    </source>
</evidence>
<evidence type="ECO:0000256" key="5">
    <source>
        <dbReference type="ARBA" id="ARBA00023237"/>
    </source>
</evidence>
<keyword evidence="6" id="KW-1133">Transmembrane helix</keyword>
<comment type="subcellular location">
    <subcellularLocation>
        <location evidence="1">Cell outer membrane</location>
    </subcellularLocation>
</comment>
<dbReference type="InterPro" id="IPR003055">
    <property type="entry name" value="Channel_Tsx"/>
</dbReference>
<dbReference type="InterPro" id="IPR018013">
    <property type="entry name" value="Channel_Tsx-like"/>
</dbReference>
<comment type="similarity">
    <text evidence="2">Belongs to the nucleoside-specific channel-forming outer membrane porin (Tsx) (TC 1.B.10) family.</text>
</comment>
<dbReference type="InterPro" id="IPR036777">
    <property type="entry name" value="Channel_Tsx-like_sf"/>
</dbReference>
<gene>
    <name evidence="7" type="ORF">CJ669_00555</name>
</gene>
<dbReference type="PRINTS" id="PR01277">
    <property type="entry name" value="CHANNELTSX"/>
</dbReference>
<name>A0A2S9SR11_9BACT</name>
<dbReference type="AlphaFoldDB" id="A0A2S9SR11"/>
<keyword evidence="3" id="KW-0732">Signal</keyword>
<protein>
    <submittedName>
        <fullName evidence="7">Ion channel protein Tsx</fullName>
    </submittedName>
</protein>
<evidence type="ECO:0000256" key="3">
    <source>
        <dbReference type="ARBA" id="ARBA00022729"/>
    </source>
</evidence>
<dbReference type="RefSeq" id="WP_105908250.1">
    <property type="nucleotide sequence ID" value="NZ_NERR01000001.1"/>
</dbReference>
<dbReference type="GO" id="GO:0009279">
    <property type="term" value="C:cell outer membrane"/>
    <property type="evidence" value="ECO:0007669"/>
    <property type="project" value="UniProtKB-SubCell"/>
</dbReference>
<dbReference type="Proteomes" id="UP000239065">
    <property type="component" value="Unassembled WGS sequence"/>
</dbReference>
<keyword evidence="6" id="KW-0812">Transmembrane</keyword>
<feature type="transmembrane region" description="Helical" evidence="6">
    <location>
        <begin position="9"/>
        <end position="26"/>
    </location>
</feature>
<dbReference type="Gene3D" id="2.40.230.20">
    <property type="entry name" value="Nucleoside-specific channel-forming protein, Tsx-like"/>
    <property type="match status" value="1"/>
</dbReference>
<keyword evidence="4 6" id="KW-0472">Membrane</keyword>
<sequence length="284" mass="33423">MKKYLYKSIFLNIFFIIIFINSSLFAQKSDEVENKKWANLILMKGINQRGGPFAFDDTYVEFEFGGRYDWLDLYGYVDFIDALNSRSSDKHGGNNFFVDIEPRISLDYLLNKDLSYKALKELYIAFDYYYADEPNAKGLNVLWMGMGSDIDIPWLGKSGVNFYTRYIDENYGASNEHSFDGYVAHINWFKPLHFFAENKFVSFQGYIDYEFGSKLKANDFEKQYRTSDSLQGYFGLYYHEKDWLLGYGLKAYKNMTQWKDNQDLRGKKTDTTGFGHYLSIAYKF</sequence>
<dbReference type="SUPFAM" id="SSF111364">
    <property type="entry name" value="Tsx-like channel"/>
    <property type="match status" value="1"/>
</dbReference>
<organism evidence="7 8">
    <name type="scientific">Aliarcobacter cryaerophilus</name>
    <dbReference type="NCBI Taxonomy" id="28198"/>
    <lineage>
        <taxon>Bacteria</taxon>
        <taxon>Pseudomonadati</taxon>
        <taxon>Campylobacterota</taxon>
        <taxon>Epsilonproteobacteria</taxon>
        <taxon>Campylobacterales</taxon>
        <taxon>Arcobacteraceae</taxon>
        <taxon>Aliarcobacter</taxon>
    </lineage>
</organism>
<evidence type="ECO:0000313" key="7">
    <source>
        <dbReference type="EMBL" id="PRM89023.1"/>
    </source>
</evidence>
<dbReference type="GO" id="GO:0005337">
    <property type="term" value="F:nucleoside transmembrane transporter activity"/>
    <property type="evidence" value="ECO:0007669"/>
    <property type="project" value="InterPro"/>
</dbReference>
<accession>A0A2S9SR11</accession>
<dbReference type="EMBL" id="NXGJ01000001">
    <property type="protein sequence ID" value="PRM89023.1"/>
    <property type="molecule type" value="Genomic_DNA"/>
</dbReference>
<evidence type="ECO:0000256" key="4">
    <source>
        <dbReference type="ARBA" id="ARBA00023136"/>
    </source>
</evidence>
<dbReference type="Pfam" id="PF03502">
    <property type="entry name" value="Channel_Tsx"/>
    <property type="match status" value="1"/>
</dbReference>
<evidence type="ECO:0000256" key="6">
    <source>
        <dbReference type="SAM" id="Phobius"/>
    </source>
</evidence>
<proteinExistence type="inferred from homology"/>